<dbReference type="KEGG" id="vin:AKJ08_0015"/>
<reference evidence="6 8" key="1">
    <citation type="submission" date="2015-08" db="EMBL/GenBank/DDBJ databases">
        <authorList>
            <person name="Babu N.S."/>
            <person name="Beckwith C.J."/>
            <person name="Beseler K.G."/>
            <person name="Brison A."/>
            <person name="Carone J.V."/>
            <person name="Caskin T.P."/>
            <person name="Diamond M."/>
            <person name="Durham M.E."/>
            <person name="Foxe J.M."/>
            <person name="Go M."/>
            <person name="Henderson B.A."/>
            <person name="Jones I.B."/>
            <person name="McGettigan J.A."/>
            <person name="Micheletti S.J."/>
            <person name="Nasrallah M.E."/>
            <person name="Ortiz D."/>
            <person name="Piller C.R."/>
            <person name="Privatt S.R."/>
            <person name="Schneider S.L."/>
            <person name="Sharp S."/>
            <person name="Smith T.C."/>
            <person name="Stanton J.D."/>
            <person name="Ullery H.E."/>
            <person name="Wilson R.J."/>
            <person name="Serrano M.G."/>
            <person name="Buck G."/>
            <person name="Lee V."/>
            <person name="Wang Y."/>
            <person name="Carvalho R."/>
            <person name="Voegtly L."/>
            <person name="Shi R."/>
            <person name="Duckworth R."/>
            <person name="Johnson A."/>
            <person name="Loviza R."/>
            <person name="Walstead R."/>
            <person name="Shah Z."/>
            <person name="Kiflezghi M."/>
            <person name="Wade K."/>
            <person name="Ball S.L."/>
            <person name="Bradley K.W."/>
            <person name="Asai D.J."/>
            <person name="Bowman C.A."/>
            <person name="Russell D.A."/>
            <person name="Pope W.H."/>
            <person name="Jacobs-Sera D."/>
            <person name="Hendrix R.W."/>
            <person name="Hatfull G.F."/>
        </authorList>
    </citation>
    <scope>NUCLEOTIDE SEQUENCE [LARGE SCALE GENOMIC DNA]</scope>
    <source>
        <strain evidence="6 8">DSM 27710</strain>
    </source>
</reference>
<feature type="transmembrane region" description="Helical" evidence="5">
    <location>
        <begin position="249"/>
        <end position="269"/>
    </location>
</feature>
<sequence length="280" mass="29773">MDVLKLVTTISLVCLMLMEGLGVDVRGLLDLRRRPMLFVRAFIAVDVLVPVAAWIVIVLIRPLRPVVGAVALLAACPIAPLAFRRITQAGGQRETAGAIHIVLSVLAVVTTPVTIVLLGRALGFRAEVEPMPVARQVALGLVVPFAAGIGARALWPELAGKVRRPGARVALLFLMAVFVLVLVFNARALVELGVREYLAMAAFVAAALALGHAVGGGDSRERTVFAMESASRNLGLAFFIASVQVGENVALPILVPYGVVFLIVTAVYLRIVRRLLEKPG</sequence>
<protein>
    <submittedName>
        <fullName evidence="7">Putative sodium dependent transporter</fullName>
    </submittedName>
</protein>
<dbReference type="AlphaFoldDB" id="A0A0K1P7W9"/>
<dbReference type="EMBL" id="CP012332">
    <property type="protein sequence ID" value="AKU89628.1"/>
    <property type="molecule type" value="Genomic_DNA"/>
</dbReference>
<feature type="transmembrane region" description="Helical" evidence="5">
    <location>
        <begin position="95"/>
        <end position="117"/>
    </location>
</feature>
<keyword evidence="2 5" id="KW-0812">Transmembrane</keyword>
<organism evidence="6 8">
    <name type="scientific">Vulgatibacter incomptus</name>
    <dbReference type="NCBI Taxonomy" id="1391653"/>
    <lineage>
        <taxon>Bacteria</taxon>
        <taxon>Pseudomonadati</taxon>
        <taxon>Myxococcota</taxon>
        <taxon>Myxococcia</taxon>
        <taxon>Myxococcales</taxon>
        <taxon>Cystobacterineae</taxon>
        <taxon>Vulgatibacteraceae</taxon>
        <taxon>Vulgatibacter</taxon>
    </lineage>
</organism>
<evidence type="ECO:0000313" key="7">
    <source>
        <dbReference type="EMBL" id="AKU93332.1"/>
    </source>
</evidence>
<dbReference type="InterPro" id="IPR002657">
    <property type="entry name" value="BilAc:Na_symport/Acr3"/>
</dbReference>
<evidence type="ECO:0000313" key="8">
    <source>
        <dbReference type="Proteomes" id="UP000055590"/>
    </source>
</evidence>
<dbReference type="Gene3D" id="1.20.1530.20">
    <property type="match status" value="1"/>
</dbReference>
<feature type="transmembrane region" description="Helical" evidence="5">
    <location>
        <begin position="167"/>
        <end position="185"/>
    </location>
</feature>
<dbReference type="KEGG" id="vin:AKJ08_3719"/>
<proteinExistence type="predicted"/>
<evidence type="ECO:0000256" key="3">
    <source>
        <dbReference type="ARBA" id="ARBA00022989"/>
    </source>
</evidence>
<accession>A0A0K1P7W9</accession>
<dbReference type="RefSeq" id="WP_050724200.1">
    <property type="nucleotide sequence ID" value="NZ_CP012332.1"/>
</dbReference>
<evidence type="ECO:0000256" key="1">
    <source>
        <dbReference type="ARBA" id="ARBA00004141"/>
    </source>
</evidence>
<feature type="transmembrane region" description="Helical" evidence="5">
    <location>
        <begin position="224"/>
        <end position="243"/>
    </location>
</feature>
<evidence type="ECO:0000256" key="4">
    <source>
        <dbReference type="ARBA" id="ARBA00023136"/>
    </source>
</evidence>
<dbReference type="STRING" id="1391653.AKJ08_0015"/>
<feature type="transmembrane region" description="Helical" evidence="5">
    <location>
        <begin position="197"/>
        <end position="217"/>
    </location>
</feature>
<gene>
    <name evidence="6" type="ORF">AKJ08_0015</name>
    <name evidence="7" type="ORF">AKJ08_3719</name>
</gene>
<name>A0A0K1P7W9_9BACT</name>
<evidence type="ECO:0000313" key="6">
    <source>
        <dbReference type="EMBL" id="AKU89628.1"/>
    </source>
</evidence>
<keyword evidence="8" id="KW-1185">Reference proteome</keyword>
<dbReference type="Proteomes" id="UP000055590">
    <property type="component" value="Chromosome"/>
</dbReference>
<keyword evidence="3 5" id="KW-1133">Transmembrane helix</keyword>
<dbReference type="GO" id="GO:0016020">
    <property type="term" value="C:membrane"/>
    <property type="evidence" value="ECO:0007669"/>
    <property type="project" value="UniProtKB-SubCell"/>
</dbReference>
<evidence type="ECO:0000256" key="5">
    <source>
        <dbReference type="SAM" id="Phobius"/>
    </source>
</evidence>
<feature type="transmembrane region" description="Helical" evidence="5">
    <location>
        <begin position="66"/>
        <end position="83"/>
    </location>
</feature>
<keyword evidence="4 5" id="KW-0472">Membrane</keyword>
<comment type="subcellular location">
    <subcellularLocation>
        <location evidence="1">Membrane</location>
        <topology evidence="1">Multi-pass membrane protein</topology>
    </subcellularLocation>
</comment>
<feature type="transmembrane region" description="Helical" evidence="5">
    <location>
        <begin position="37"/>
        <end position="60"/>
    </location>
</feature>
<dbReference type="InterPro" id="IPR038770">
    <property type="entry name" value="Na+/solute_symporter_sf"/>
</dbReference>
<evidence type="ECO:0000256" key="2">
    <source>
        <dbReference type="ARBA" id="ARBA00022692"/>
    </source>
</evidence>
<dbReference type="Pfam" id="PF01758">
    <property type="entry name" value="SBF"/>
    <property type="match status" value="1"/>
</dbReference>
<feature type="transmembrane region" description="Helical" evidence="5">
    <location>
        <begin position="137"/>
        <end position="155"/>
    </location>
</feature>
<dbReference type="EMBL" id="CP012332">
    <property type="protein sequence ID" value="AKU93332.1"/>
    <property type="molecule type" value="Genomic_DNA"/>
</dbReference>